<dbReference type="PRINTS" id="PR00032">
    <property type="entry name" value="HTHARAC"/>
</dbReference>
<reference evidence="5 6" key="1">
    <citation type="submission" date="2022-04" db="EMBL/GenBank/DDBJ databases">
        <authorList>
            <person name="Huq M.A."/>
        </authorList>
    </citation>
    <scope>NUCLEOTIDE SEQUENCE [LARGE SCALE GENOMIC DNA]</scope>
    <source>
        <strain evidence="5 6">MAH-33</strain>
    </source>
</reference>
<proteinExistence type="predicted"/>
<dbReference type="PANTHER" id="PTHR46796:SF6">
    <property type="entry name" value="ARAC SUBFAMILY"/>
    <property type="match status" value="1"/>
</dbReference>
<evidence type="ECO:0000256" key="3">
    <source>
        <dbReference type="ARBA" id="ARBA00023163"/>
    </source>
</evidence>
<organism evidence="5 6">
    <name type="scientific">Sphingobium agri</name>
    <dbReference type="NCBI Taxonomy" id="2933566"/>
    <lineage>
        <taxon>Bacteria</taxon>
        <taxon>Pseudomonadati</taxon>
        <taxon>Pseudomonadota</taxon>
        <taxon>Alphaproteobacteria</taxon>
        <taxon>Sphingomonadales</taxon>
        <taxon>Sphingomonadaceae</taxon>
        <taxon>Sphingobium</taxon>
    </lineage>
</organism>
<evidence type="ECO:0000313" key="6">
    <source>
        <dbReference type="Proteomes" id="UP001203512"/>
    </source>
</evidence>
<keyword evidence="2" id="KW-0238">DNA-binding</keyword>
<evidence type="ECO:0000256" key="1">
    <source>
        <dbReference type="ARBA" id="ARBA00023015"/>
    </source>
</evidence>
<dbReference type="PANTHER" id="PTHR46796">
    <property type="entry name" value="HTH-TYPE TRANSCRIPTIONAL ACTIVATOR RHAS-RELATED"/>
    <property type="match status" value="1"/>
</dbReference>
<evidence type="ECO:0000259" key="4">
    <source>
        <dbReference type="PROSITE" id="PS01124"/>
    </source>
</evidence>
<dbReference type="SMART" id="SM00342">
    <property type="entry name" value="HTH_ARAC"/>
    <property type="match status" value="1"/>
</dbReference>
<name>A0ABT0E068_9SPHN</name>
<keyword evidence="6" id="KW-1185">Reference proteome</keyword>
<dbReference type="InterPro" id="IPR009057">
    <property type="entry name" value="Homeodomain-like_sf"/>
</dbReference>
<dbReference type="PROSITE" id="PS00041">
    <property type="entry name" value="HTH_ARAC_FAMILY_1"/>
    <property type="match status" value="1"/>
</dbReference>
<dbReference type="RefSeq" id="WP_247233651.1">
    <property type="nucleotide sequence ID" value="NZ_JALKHS010000011.1"/>
</dbReference>
<feature type="domain" description="HTH araC/xylS-type" evidence="4">
    <location>
        <begin position="208"/>
        <end position="307"/>
    </location>
</feature>
<dbReference type="InterPro" id="IPR018062">
    <property type="entry name" value="HTH_AraC-typ_CS"/>
</dbReference>
<comment type="caution">
    <text evidence="5">The sequence shown here is derived from an EMBL/GenBank/DDBJ whole genome shotgun (WGS) entry which is preliminary data.</text>
</comment>
<evidence type="ECO:0000256" key="2">
    <source>
        <dbReference type="ARBA" id="ARBA00023125"/>
    </source>
</evidence>
<dbReference type="PROSITE" id="PS01124">
    <property type="entry name" value="HTH_ARAC_FAMILY_2"/>
    <property type="match status" value="1"/>
</dbReference>
<protein>
    <submittedName>
        <fullName evidence="5">AraC family transcriptional regulator</fullName>
    </submittedName>
</protein>
<sequence>MIEHFSTRDVARRERLAYWNSVASGRSAGLMIDSSNREFLGQLGCWTLGNLTIFKARAESSIVSRSARYHGEERLLVHLQTLGLSEQRQSGRECLLRPGDLSICTTAAPMRMEVASHEMMVVDVARHELERRVPQLDLHIGSPTPGNSPTVHSFHQLALALWREAKSRAVAPDPSWAEGAETLMLDLLGLALRSAVRGGPNVDGRGLARVKAIVEARLGDPELDTESIAREVGISPRTIQTWFAAESTTLRAYILDRRMERALEILAADRAPNITVIALELGFNDPAYFARCFRKRHGFSPREGRQIARA</sequence>
<dbReference type="Pfam" id="PF12833">
    <property type="entry name" value="HTH_18"/>
    <property type="match status" value="1"/>
</dbReference>
<evidence type="ECO:0000313" key="5">
    <source>
        <dbReference type="EMBL" id="MCK0532779.1"/>
    </source>
</evidence>
<dbReference type="InterPro" id="IPR018060">
    <property type="entry name" value="HTH_AraC"/>
</dbReference>
<dbReference type="SUPFAM" id="SSF46689">
    <property type="entry name" value="Homeodomain-like"/>
    <property type="match status" value="1"/>
</dbReference>
<keyword evidence="3" id="KW-0804">Transcription</keyword>
<accession>A0ABT0E068</accession>
<dbReference type="InterPro" id="IPR035418">
    <property type="entry name" value="AraC-bd_2"/>
</dbReference>
<dbReference type="Gene3D" id="1.10.10.60">
    <property type="entry name" value="Homeodomain-like"/>
    <property type="match status" value="1"/>
</dbReference>
<dbReference type="InterPro" id="IPR020449">
    <property type="entry name" value="Tscrpt_reg_AraC-type_HTH"/>
</dbReference>
<dbReference type="Proteomes" id="UP001203512">
    <property type="component" value="Unassembled WGS sequence"/>
</dbReference>
<dbReference type="EMBL" id="JALKHS010000011">
    <property type="protein sequence ID" value="MCK0532779.1"/>
    <property type="molecule type" value="Genomic_DNA"/>
</dbReference>
<gene>
    <name evidence="5" type="ORF">MU848_14410</name>
</gene>
<dbReference type="InterPro" id="IPR050204">
    <property type="entry name" value="AraC_XylS_family_regulators"/>
</dbReference>
<keyword evidence="1" id="KW-0805">Transcription regulation</keyword>
<dbReference type="Pfam" id="PF14525">
    <property type="entry name" value="AraC_binding_2"/>
    <property type="match status" value="1"/>
</dbReference>